<accession>A0AAV1J9L5</accession>
<dbReference type="GO" id="GO:0098609">
    <property type="term" value="P:cell-cell adhesion"/>
    <property type="evidence" value="ECO:0007669"/>
    <property type="project" value="TreeGrafter"/>
</dbReference>
<dbReference type="PROSITE" id="PS51470">
    <property type="entry name" value="FG_GAP"/>
    <property type="match status" value="1"/>
</dbReference>
<organism evidence="7 8">
    <name type="scientific">Leptosia nina</name>
    <dbReference type="NCBI Taxonomy" id="320188"/>
    <lineage>
        <taxon>Eukaryota</taxon>
        <taxon>Metazoa</taxon>
        <taxon>Ecdysozoa</taxon>
        <taxon>Arthropoda</taxon>
        <taxon>Hexapoda</taxon>
        <taxon>Insecta</taxon>
        <taxon>Pterygota</taxon>
        <taxon>Neoptera</taxon>
        <taxon>Endopterygota</taxon>
        <taxon>Lepidoptera</taxon>
        <taxon>Glossata</taxon>
        <taxon>Ditrysia</taxon>
        <taxon>Papilionoidea</taxon>
        <taxon>Pieridae</taxon>
        <taxon>Pierinae</taxon>
        <taxon>Leptosia</taxon>
    </lineage>
</organism>
<feature type="chain" id="PRO_5043111800" evidence="5">
    <location>
        <begin position="19"/>
        <end position="987"/>
    </location>
</feature>
<dbReference type="PANTHER" id="PTHR23220">
    <property type="entry name" value="INTEGRIN ALPHA"/>
    <property type="match status" value="1"/>
</dbReference>
<keyword evidence="5" id="KW-1133">Transmembrane helix</keyword>
<dbReference type="AlphaFoldDB" id="A0AAV1J9L5"/>
<evidence type="ECO:0000256" key="2">
    <source>
        <dbReference type="ARBA" id="ARBA00022737"/>
    </source>
</evidence>
<evidence type="ECO:0000256" key="5">
    <source>
        <dbReference type="RuleBase" id="RU003762"/>
    </source>
</evidence>
<keyword evidence="8" id="KW-1185">Reference proteome</keyword>
<dbReference type="Proteomes" id="UP001497472">
    <property type="component" value="Unassembled WGS sequence"/>
</dbReference>
<evidence type="ECO:0000256" key="1">
    <source>
        <dbReference type="ARBA" id="ARBA00022729"/>
    </source>
</evidence>
<keyword evidence="5" id="KW-0130">Cell adhesion</keyword>
<feature type="region of interest" description="Disordered" evidence="6">
    <location>
        <begin position="922"/>
        <end position="953"/>
    </location>
</feature>
<dbReference type="GO" id="GO:0008305">
    <property type="term" value="C:integrin complex"/>
    <property type="evidence" value="ECO:0007669"/>
    <property type="project" value="InterPro"/>
</dbReference>
<dbReference type="SUPFAM" id="SSF69318">
    <property type="entry name" value="Integrin alpha N-terminal domain"/>
    <property type="match status" value="1"/>
</dbReference>
<dbReference type="PANTHER" id="PTHR23220:SF83">
    <property type="entry name" value="INTEGRIN ALPHA-PS3-RELATED"/>
    <property type="match status" value="1"/>
</dbReference>
<dbReference type="GO" id="GO:0005178">
    <property type="term" value="F:integrin binding"/>
    <property type="evidence" value="ECO:0007669"/>
    <property type="project" value="TreeGrafter"/>
</dbReference>
<dbReference type="PRINTS" id="PR01185">
    <property type="entry name" value="INTEGRINA"/>
</dbReference>
<dbReference type="GO" id="GO:0009897">
    <property type="term" value="C:external side of plasma membrane"/>
    <property type="evidence" value="ECO:0007669"/>
    <property type="project" value="TreeGrafter"/>
</dbReference>
<dbReference type="GO" id="GO:0007229">
    <property type="term" value="P:integrin-mediated signaling pathway"/>
    <property type="evidence" value="ECO:0007669"/>
    <property type="project" value="UniProtKB-KW"/>
</dbReference>
<keyword evidence="3" id="KW-0325">Glycoprotein</keyword>
<dbReference type="InterPro" id="IPR000413">
    <property type="entry name" value="Integrin_alpha"/>
</dbReference>
<comment type="similarity">
    <text evidence="5">Belongs to the integrin alpha chain family.</text>
</comment>
<keyword evidence="2" id="KW-0677">Repeat</keyword>
<reference evidence="7 8" key="1">
    <citation type="submission" date="2023-11" db="EMBL/GenBank/DDBJ databases">
        <authorList>
            <person name="Okamura Y."/>
        </authorList>
    </citation>
    <scope>NUCLEOTIDE SEQUENCE [LARGE SCALE GENOMIC DNA]</scope>
</reference>
<keyword evidence="5" id="KW-0401">Integrin</keyword>
<evidence type="ECO:0000256" key="3">
    <source>
        <dbReference type="ARBA" id="ARBA00023180"/>
    </source>
</evidence>
<evidence type="ECO:0000256" key="4">
    <source>
        <dbReference type="PROSITE-ProRule" id="PRU00803"/>
    </source>
</evidence>
<keyword evidence="5" id="KW-0812">Transmembrane</keyword>
<gene>
    <name evidence="7" type="ORF">LNINA_LOCUS4831</name>
</gene>
<dbReference type="Gene3D" id="2.130.10.130">
    <property type="entry name" value="Integrin alpha, N-terminal"/>
    <property type="match status" value="1"/>
</dbReference>
<dbReference type="GO" id="GO:0007160">
    <property type="term" value="P:cell-matrix adhesion"/>
    <property type="evidence" value="ECO:0007669"/>
    <property type="project" value="TreeGrafter"/>
</dbReference>
<comment type="caution">
    <text evidence="7">The sequence shown here is derived from an EMBL/GenBank/DDBJ whole genome shotgun (WGS) entry which is preliminary data.</text>
</comment>
<dbReference type="GO" id="GO:0033627">
    <property type="term" value="P:cell adhesion mediated by integrin"/>
    <property type="evidence" value="ECO:0007669"/>
    <property type="project" value="TreeGrafter"/>
</dbReference>
<dbReference type="InterPro" id="IPR013519">
    <property type="entry name" value="Int_alpha_beta-p"/>
</dbReference>
<comment type="subcellular location">
    <subcellularLocation>
        <location evidence="5">Membrane</location>
        <topology evidence="5">Single-pass type I membrane protein</topology>
    </subcellularLocation>
</comment>
<feature type="transmembrane region" description="Helical" evidence="5">
    <location>
        <begin position="882"/>
        <end position="903"/>
    </location>
</feature>
<keyword evidence="5" id="KW-0675">Receptor</keyword>
<protein>
    <submittedName>
        <fullName evidence="7">Uncharacterized protein</fullName>
    </submittedName>
</protein>
<sequence>MYIFLSLCLILKVQSVWSAFFHEPSYIEVSPSDEHAKDFGSTITYLNRTLFVGAPHASLNGAVYKCPINEITNNSLVCTDSGINIDKYFDDYNRTLYPSQPFCLGGSVTATKTDIITCAPLWAKSITAKNDVILGAFGTCFRMTGDSTQKYNGLLEYYTQTRQLDVKPKDTPTLDDIYGTFGWTTLVDEVNEIIIFAKPSDNAISRITYLKLSEPNAFPKIVQLDEPGLLSFKYKGRALAPGDFFQNYEKLIAFSMENDKRVGAIGFLSYNSATNTLSVVKNSGRSVLIKEGTVGSMFGSALHSTNINGDHHTDLIVGAPAQACRDGSYEIGAVHIYIGGGPAKDKSFSNLCICGKEDGSRFGTAIASADLDDDQIPEIFISAPYEISGSGKIYVISGYDVKQTLIVKKSIKKANIFIREIPTQELRNENHKAFGYSLQVIPDFESQLSALAIGSPDSQQVAVYRSIPSITVVISIIGEQIVRESDEEFSVGFRVDVQYPKAVNTTAKLLLTVTLVGTAYASINGDNIFTIDLSNNKPYYLSVVDVALNDRDPHTYKLKATMTTYNEDFQSIANYDSSLVRLSQYSKLELLHDITRTCDDNVCRPKLSVAIDWSRGETYILGSSDEEIISVKVQNDGNSSDVSCVWLQVTGAPVAVLECDQPEARWYKCNLLTIGRHEQRAINITLDMKRPTNVDNELRIDVLLYNNCPVSRIQTDYDVQPKIIPYTLNSDDVEITGLNRDQNIEENKILDETSSMEIPTLFMITNKNSVLWKSVQATVSVEVQEFLENLKVQSSDFKECIFDASNLTYNCILDLRPKSTVRVVATTALLKNKIKQNLIDNKLQITTTFELTLSEKLETKRELSTTVLIYREDITFGQQQTYIIVVSCFVAFILLALVTYGLYKIGFFKRQEKKKLERLRSSIRRPPPAGTSGEAAAVKNCDVPPPSPNDSTDLEIVDVTEDILMQNLNSSTQDDAALLDTKNHDHY</sequence>
<dbReference type="InterPro" id="IPR018184">
    <property type="entry name" value="Integrin_alpha_C_CS"/>
</dbReference>
<dbReference type="Gene3D" id="1.20.5.930">
    <property type="entry name" value="Bicelle-embedded integrin alpha(iib) transmembrane segment"/>
    <property type="match status" value="1"/>
</dbReference>
<dbReference type="EMBL" id="CAVLEF010000006">
    <property type="protein sequence ID" value="CAK1545146.1"/>
    <property type="molecule type" value="Genomic_DNA"/>
</dbReference>
<evidence type="ECO:0000313" key="7">
    <source>
        <dbReference type="EMBL" id="CAK1545146.1"/>
    </source>
</evidence>
<dbReference type="SMART" id="SM00191">
    <property type="entry name" value="Int_alpha"/>
    <property type="match status" value="4"/>
</dbReference>
<name>A0AAV1J9L5_9NEOP</name>
<dbReference type="PROSITE" id="PS00242">
    <property type="entry name" value="INTEGRIN_ALPHA"/>
    <property type="match status" value="1"/>
</dbReference>
<dbReference type="InterPro" id="IPR013517">
    <property type="entry name" value="FG-GAP"/>
</dbReference>
<keyword evidence="1 5" id="KW-0732">Signal</keyword>
<keyword evidence="5" id="KW-0472">Membrane</keyword>
<dbReference type="InterPro" id="IPR028994">
    <property type="entry name" value="Integrin_alpha_N"/>
</dbReference>
<evidence type="ECO:0000313" key="8">
    <source>
        <dbReference type="Proteomes" id="UP001497472"/>
    </source>
</evidence>
<evidence type="ECO:0000256" key="6">
    <source>
        <dbReference type="SAM" id="MobiDB-lite"/>
    </source>
</evidence>
<feature type="repeat" description="FG-GAP" evidence="4">
    <location>
        <begin position="284"/>
        <end position="346"/>
    </location>
</feature>
<feature type="signal peptide" evidence="5">
    <location>
        <begin position="1"/>
        <end position="18"/>
    </location>
</feature>
<dbReference type="Pfam" id="PF01839">
    <property type="entry name" value="FG-GAP"/>
    <property type="match status" value="2"/>
</dbReference>
<proteinExistence type="inferred from homology"/>